<dbReference type="GO" id="GO:0015297">
    <property type="term" value="F:antiporter activity"/>
    <property type="evidence" value="ECO:0007669"/>
    <property type="project" value="InterPro"/>
</dbReference>
<accession>A0A9P6NU70</accession>
<organism evidence="8 9">
    <name type="scientific">Cronartium quercuum f. sp. fusiforme G11</name>
    <dbReference type="NCBI Taxonomy" id="708437"/>
    <lineage>
        <taxon>Eukaryota</taxon>
        <taxon>Fungi</taxon>
        <taxon>Dikarya</taxon>
        <taxon>Basidiomycota</taxon>
        <taxon>Pucciniomycotina</taxon>
        <taxon>Pucciniomycetes</taxon>
        <taxon>Pucciniales</taxon>
        <taxon>Coleosporiaceae</taxon>
        <taxon>Cronartium</taxon>
    </lineage>
</organism>
<dbReference type="CDD" id="cd13132">
    <property type="entry name" value="MATE_eukaryotic"/>
    <property type="match status" value="1"/>
</dbReference>
<dbReference type="OrthoDB" id="2506185at2759"/>
<evidence type="ECO:0000256" key="5">
    <source>
        <dbReference type="ARBA" id="ARBA00023136"/>
    </source>
</evidence>
<dbReference type="Proteomes" id="UP000886653">
    <property type="component" value="Unassembled WGS sequence"/>
</dbReference>
<evidence type="ECO:0008006" key="10">
    <source>
        <dbReference type="Google" id="ProtNLM"/>
    </source>
</evidence>
<reference evidence="8" key="1">
    <citation type="submission" date="2013-11" db="EMBL/GenBank/DDBJ databases">
        <title>Genome sequence of the fusiform rust pathogen reveals effectors for host alternation and coevolution with pine.</title>
        <authorList>
            <consortium name="DOE Joint Genome Institute"/>
            <person name="Smith K."/>
            <person name="Pendleton A."/>
            <person name="Kubisiak T."/>
            <person name="Anderson C."/>
            <person name="Salamov A."/>
            <person name="Aerts A."/>
            <person name="Riley R."/>
            <person name="Clum A."/>
            <person name="Lindquist E."/>
            <person name="Ence D."/>
            <person name="Campbell M."/>
            <person name="Kronenberg Z."/>
            <person name="Feau N."/>
            <person name="Dhillon B."/>
            <person name="Hamelin R."/>
            <person name="Burleigh J."/>
            <person name="Smith J."/>
            <person name="Yandell M."/>
            <person name="Nelson C."/>
            <person name="Grigoriev I."/>
            <person name="Davis J."/>
        </authorList>
    </citation>
    <scope>NUCLEOTIDE SEQUENCE</scope>
    <source>
        <strain evidence="8">G11</strain>
    </source>
</reference>
<dbReference type="GO" id="GO:0016020">
    <property type="term" value="C:membrane"/>
    <property type="evidence" value="ECO:0007669"/>
    <property type="project" value="UniProtKB-SubCell"/>
</dbReference>
<feature type="transmembrane region" description="Helical" evidence="7">
    <location>
        <begin position="232"/>
        <end position="253"/>
    </location>
</feature>
<dbReference type="GO" id="GO:1990961">
    <property type="term" value="P:xenobiotic detoxification by transmembrane export across the plasma membrane"/>
    <property type="evidence" value="ECO:0007669"/>
    <property type="project" value="InterPro"/>
</dbReference>
<proteinExistence type="inferred from homology"/>
<protein>
    <recommendedName>
        <fullName evidence="10">Multidrug and toxic compound extrusion protein</fullName>
    </recommendedName>
</protein>
<feature type="transmembrane region" description="Helical" evidence="7">
    <location>
        <begin position="334"/>
        <end position="359"/>
    </location>
</feature>
<dbReference type="PANTHER" id="PTHR11206">
    <property type="entry name" value="MULTIDRUG RESISTANCE PROTEIN"/>
    <property type="match status" value="1"/>
</dbReference>
<keyword evidence="5 7" id="KW-0472">Membrane</keyword>
<keyword evidence="4 7" id="KW-1133">Transmembrane helix</keyword>
<dbReference type="AlphaFoldDB" id="A0A9P6NU70"/>
<evidence type="ECO:0000256" key="3">
    <source>
        <dbReference type="ARBA" id="ARBA00022692"/>
    </source>
</evidence>
<name>A0A9P6NU70_9BASI</name>
<comment type="caution">
    <text evidence="8">The sequence shown here is derived from an EMBL/GenBank/DDBJ whole genome shotgun (WGS) entry which is preliminary data.</text>
</comment>
<feature type="region of interest" description="Disordered" evidence="6">
    <location>
        <begin position="1"/>
        <end position="39"/>
    </location>
</feature>
<feature type="transmembrane region" description="Helical" evidence="7">
    <location>
        <begin position="188"/>
        <end position="211"/>
    </location>
</feature>
<evidence type="ECO:0000256" key="7">
    <source>
        <dbReference type="SAM" id="Phobius"/>
    </source>
</evidence>
<evidence type="ECO:0000256" key="4">
    <source>
        <dbReference type="ARBA" id="ARBA00022989"/>
    </source>
</evidence>
<feature type="transmembrane region" description="Helical" evidence="7">
    <location>
        <begin position="557"/>
        <end position="578"/>
    </location>
</feature>
<feature type="transmembrane region" description="Helical" evidence="7">
    <location>
        <begin position="533"/>
        <end position="551"/>
    </location>
</feature>
<keyword evidence="9" id="KW-1185">Reference proteome</keyword>
<feature type="transmembrane region" description="Helical" evidence="7">
    <location>
        <begin position="453"/>
        <end position="477"/>
    </location>
</feature>
<sequence length="617" mass="67035">MTDLMSSATYYHPATNSDPSNRYPNRRISRSSMANSLQSIENDRYNEAIIDESEELEGTPSPLQAFFLTHGTNGAINGSSMEIPGSSAMRPRTFSLSTTSITGSLHSTLVPPQPSLPQPTSSELTHLLGIRNSVIEDQTEEKFGIIDLLKEMKLLSTYAIPIVGTHLLEYSLLIVSVLSVGHLGTTELAAASLANITANCAALSIIIGFVSALDTLCPQAYTSPNPERTSLYAIRTSILLIFLFIPEFIIFWHSKPIFLFLKQDLQVSIAASNYLKVLSFGLPGYALFEVARRWLQAQGLMFPPTLVVLFVAPLNAILSYFLVWGPEPYRLGFLGAPAATAFSFNLMGLLCLAYCIFFAPKIAWGGFTSESFKELGPNFKFGLAGFTMIASEWWCWEIVGLSSSLLGPSTLAAQSVITTISTLVYQFPYATSAAAAVRCGNLLGAGLPRRAQLATYSALSAGFCVGLFNMIFMILFRERLGQVFSSAPEVITIVADVLPLVALFQVPDCMAGVVGGILRGLGKPNIGALINSAGYYAVGLPIGLFLTFSGVNLGVYGLWIGMTIAVSCTATTCTIYLIKLDYYQAMIRARQRMWEALGTTSRLAHEESDQRSYHTIQ</sequence>
<feature type="compositionally biased region" description="Polar residues" evidence="6">
    <location>
        <begin position="30"/>
        <end position="39"/>
    </location>
</feature>
<dbReference type="InterPro" id="IPR002528">
    <property type="entry name" value="MATE_fam"/>
</dbReference>
<evidence type="ECO:0000313" key="9">
    <source>
        <dbReference type="Proteomes" id="UP000886653"/>
    </source>
</evidence>
<evidence type="ECO:0000313" key="8">
    <source>
        <dbReference type="EMBL" id="KAG0149555.1"/>
    </source>
</evidence>
<dbReference type="NCBIfam" id="TIGR00797">
    <property type="entry name" value="matE"/>
    <property type="match status" value="1"/>
</dbReference>
<dbReference type="GO" id="GO:0042910">
    <property type="term" value="F:xenobiotic transmembrane transporter activity"/>
    <property type="evidence" value="ECO:0007669"/>
    <property type="project" value="InterPro"/>
</dbReference>
<dbReference type="InterPro" id="IPR045069">
    <property type="entry name" value="MATE_euk"/>
</dbReference>
<dbReference type="EMBL" id="MU167226">
    <property type="protein sequence ID" value="KAG0149555.1"/>
    <property type="molecule type" value="Genomic_DNA"/>
</dbReference>
<evidence type="ECO:0000256" key="6">
    <source>
        <dbReference type="SAM" id="MobiDB-lite"/>
    </source>
</evidence>
<evidence type="ECO:0000256" key="2">
    <source>
        <dbReference type="ARBA" id="ARBA00010199"/>
    </source>
</evidence>
<feature type="transmembrane region" description="Helical" evidence="7">
    <location>
        <begin position="300"/>
        <end position="322"/>
    </location>
</feature>
<gene>
    <name evidence="8" type="ORF">CROQUDRAFT_653357</name>
</gene>
<feature type="compositionally biased region" description="Polar residues" evidence="6">
    <location>
        <begin position="1"/>
        <end position="23"/>
    </location>
</feature>
<evidence type="ECO:0000256" key="1">
    <source>
        <dbReference type="ARBA" id="ARBA00004141"/>
    </source>
</evidence>
<feature type="transmembrane region" description="Helical" evidence="7">
    <location>
        <begin position="265"/>
        <end position="288"/>
    </location>
</feature>
<keyword evidence="3 7" id="KW-0812">Transmembrane</keyword>
<comment type="similarity">
    <text evidence="2">Belongs to the multi antimicrobial extrusion (MATE) (TC 2.A.66.1) family.</text>
</comment>
<feature type="transmembrane region" description="Helical" evidence="7">
    <location>
        <begin position="497"/>
        <end position="521"/>
    </location>
</feature>
<dbReference type="Pfam" id="PF01554">
    <property type="entry name" value="MatE"/>
    <property type="match status" value="2"/>
</dbReference>
<comment type="subcellular location">
    <subcellularLocation>
        <location evidence="1">Membrane</location>
        <topology evidence="1">Multi-pass membrane protein</topology>
    </subcellularLocation>
</comment>
<feature type="transmembrane region" description="Helical" evidence="7">
    <location>
        <begin position="158"/>
        <end position="182"/>
    </location>
</feature>